<evidence type="ECO:0000313" key="2">
    <source>
        <dbReference type="Proteomes" id="UP000293846"/>
    </source>
</evidence>
<dbReference type="EMBL" id="SJTH01000155">
    <property type="protein sequence ID" value="TCI99588.1"/>
    <property type="molecule type" value="Genomic_DNA"/>
</dbReference>
<protein>
    <submittedName>
        <fullName evidence="1">Uncharacterized protein</fullName>
    </submittedName>
</protein>
<accession>A0A4R1AJC9</accession>
<comment type="caution">
    <text evidence="1">The sequence shown here is derived from an EMBL/GenBank/DDBJ whole genome shotgun (WGS) entry which is preliminary data.</text>
</comment>
<dbReference type="AlphaFoldDB" id="A0A4R1AJC9"/>
<keyword evidence="2" id="KW-1185">Reference proteome</keyword>
<organism evidence="1 2">
    <name type="scientific">Cytobacillus praedii</name>
    <dbReference type="NCBI Taxonomy" id="1742358"/>
    <lineage>
        <taxon>Bacteria</taxon>
        <taxon>Bacillati</taxon>
        <taxon>Bacillota</taxon>
        <taxon>Bacilli</taxon>
        <taxon>Bacillales</taxon>
        <taxon>Bacillaceae</taxon>
        <taxon>Cytobacillus</taxon>
    </lineage>
</organism>
<sequence>MMKFSLIQIYNEVDGFVNGVWLQDHTGNLNSAIRKANETEKANSNRIKVAVVERIGGSAPNYCLLTNLKRLG</sequence>
<proteinExistence type="predicted"/>
<reference evidence="1 2" key="1">
    <citation type="submission" date="2019-03" db="EMBL/GenBank/DDBJ databases">
        <authorList>
            <person name="Jensen L."/>
            <person name="Storgaard J."/>
            <person name="Sulaj E."/>
            <person name="Schramm A."/>
            <person name="Marshall I.P.G."/>
        </authorList>
    </citation>
    <scope>NUCLEOTIDE SEQUENCE [LARGE SCALE GENOMIC DNA]</scope>
    <source>
        <strain evidence="1 2">2017H2G3</strain>
    </source>
</reference>
<gene>
    <name evidence="1" type="ORF">E0Y62_27280</name>
</gene>
<name>A0A4R1AJC9_9BACI</name>
<evidence type="ECO:0000313" key="1">
    <source>
        <dbReference type="EMBL" id="TCI99588.1"/>
    </source>
</evidence>
<dbReference type="Proteomes" id="UP000293846">
    <property type="component" value="Unassembled WGS sequence"/>
</dbReference>
<dbReference type="RefSeq" id="WP_131239792.1">
    <property type="nucleotide sequence ID" value="NZ_SJTH01000155.1"/>
</dbReference>